<name>A0A6P1KFV3_FAUOS</name>
<feature type="compositionally biased region" description="Low complexity" evidence="1">
    <location>
        <begin position="480"/>
        <end position="495"/>
    </location>
</feature>
<feature type="region of interest" description="Disordered" evidence="1">
    <location>
        <begin position="379"/>
        <end position="543"/>
    </location>
</feature>
<protein>
    <submittedName>
        <fullName evidence="2">Uncharacterized protein</fullName>
    </submittedName>
</protein>
<proteinExistence type="predicted"/>
<feature type="compositionally biased region" description="Basic and acidic residues" evidence="1">
    <location>
        <begin position="443"/>
        <end position="461"/>
    </location>
</feature>
<feature type="compositionally biased region" description="Basic and acidic residues" evidence="1">
    <location>
        <begin position="496"/>
        <end position="528"/>
    </location>
</feature>
<gene>
    <name evidence="2" type="ORF">GSF12_07520</name>
</gene>
<feature type="compositionally biased region" description="Basic and acidic residues" evidence="1">
    <location>
        <begin position="382"/>
        <end position="423"/>
    </location>
</feature>
<sequence>MLSKNPSTPCNIIDHISLYHFWANALPPLLPLVADESHLSICYLKKVMPELLKVVLYQLSAKIQQNPSLIHQTLPQVTDKNSLTPKFFTALVTKNLTKNGINFVTLKQLSKNSPSIFEQLFDDETQKTMIAGVLLEKTHLPLDNLLTIWQTITALAVINLADMISSLQNTIDSAQITEWLAMQPVFFMSPQDTGLMNAVGFRRAVSFQAMQQQQLTWSKIQNIADLPVYQQHIVQQMTICKASNFFNIAPMTIPQAHFNQQVISKGNRQINKAVTANTQTALSASDIFAKPQVRKPAHWIDKLQKNWIATATVLSVAVFGGIGALVNVKDKPAATQPSAEMSVARPVYHDVAIVKVASVAAKTNPITMTERGKKAAISELQENNKPRDNHKSQDNKHSAQAEKARDTKKSDTKQPNKERKKTTSPDFGNDSNLDSSPNSRNNAKTDNKKANLVTKGDKQPSEKAASTSKKSATNDKTVKQKAPQKPQKVSSSTTATDKKSAKKPDKKANNTMDNKADDKANNEVDNKINNKANNKPSSKSKTH</sequence>
<organism evidence="2">
    <name type="scientific">Faucicola osloensis</name>
    <name type="common">Moraxella osloensis</name>
    <dbReference type="NCBI Taxonomy" id="34062"/>
    <lineage>
        <taxon>Bacteria</taxon>
        <taxon>Pseudomonadati</taxon>
        <taxon>Pseudomonadota</taxon>
        <taxon>Gammaproteobacteria</taxon>
        <taxon>Moraxellales</taxon>
        <taxon>Moraxellaceae</taxon>
        <taxon>Faucicola</taxon>
    </lineage>
</organism>
<reference evidence="2" key="1">
    <citation type="journal article" date="2020" name="Microbiol. Resour. Announc.">
        <title>Complete Genome Sequence of Moraxella osloensis Strain YV1, Isolated from an Australian Wastewater Treatment Plant.</title>
        <authorList>
            <person name="Batinovic S."/>
            <person name="Rice D.T.F."/>
            <person name="Seviour R.J."/>
            <person name="Petrovski S."/>
        </authorList>
    </citation>
    <scope>NUCLEOTIDE SEQUENCE</scope>
    <source>
        <strain evidence="2">YV1</strain>
    </source>
</reference>
<feature type="compositionally biased region" description="Polar residues" evidence="1">
    <location>
        <begin position="424"/>
        <end position="442"/>
    </location>
</feature>
<evidence type="ECO:0000313" key="2">
    <source>
        <dbReference type="EMBL" id="QHG09750.1"/>
    </source>
</evidence>
<dbReference type="EMBL" id="CP047226">
    <property type="protein sequence ID" value="QHG09750.1"/>
    <property type="molecule type" value="Genomic_DNA"/>
</dbReference>
<evidence type="ECO:0000256" key="1">
    <source>
        <dbReference type="SAM" id="MobiDB-lite"/>
    </source>
</evidence>
<accession>A0A6P1KFV3</accession>
<dbReference type="AlphaFoldDB" id="A0A6P1KFV3"/>